<sequence length="328" mass="37200">MDSQAQTHANISHLPRELRDKIYGYYFETHFRTFVFSYGAYIAYPESRRPQITRVLQKPEHALAILSSCRCVRDDIGTTWVKYVCLNFCTVYDIYDVLLKLPAVIISQIRHLRLSNDVFWTSLFDLEQCETGFPHDCGKPRVNRSRHSDTSHILPKVISLLTGLRLDTLTIMAYPTSQLQPSGQPQPAGSLLYAFIGMKTGWKELRYISASGIPTVHSHGVSSDYISDMFSSPWDPTQPTRWSRYIEARDGNDSSVSVAFYRHGQPIQETVRDLVLQAVPGMSAAPIDLVINVRREREASRVVPELDETTKTAILAELGRLVDASRYA</sequence>
<protein>
    <submittedName>
        <fullName evidence="1">Uu.00g008510.m01.CDS01</fullName>
    </submittedName>
</protein>
<proteinExistence type="predicted"/>
<organism evidence="1 2">
    <name type="scientific">Anthostomella pinea</name>
    <dbReference type="NCBI Taxonomy" id="933095"/>
    <lineage>
        <taxon>Eukaryota</taxon>
        <taxon>Fungi</taxon>
        <taxon>Dikarya</taxon>
        <taxon>Ascomycota</taxon>
        <taxon>Pezizomycotina</taxon>
        <taxon>Sordariomycetes</taxon>
        <taxon>Xylariomycetidae</taxon>
        <taxon>Xylariales</taxon>
        <taxon>Xylariaceae</taxon>
        <taxon>Anthostomella</taxon>
    </lineage>
</organism>
<dbReference type="Proteomes" id="UP001295740">
    <property type="component" value="Unassembled WGS sequence"/>
</dbReference>
<evidence type="ECO:0000313" key="2">
    <source>
        <dbReference type="Proteomes" id="UP001295740"/>
    </source>
</evidence>
<reference evidence="1" key="1">
    <citation type="submission" date="2023-10" db="EMBL/GenBank/DDBJ databases">
        <authorList>
            <person name="Hackl T."/>
        </authorList>
    </citation>
    <scope>NUCLEOTIDE SEQUENCE</scope>
</reference>
<dbReference type="AlphaFoldDB" id="A0AAI8VX74"/>
<evidence type="ECO:0000313" key="1">
    <source>
        <dbReference type="EMBL" id="CAJ2512732.1"/>
    </source>
</evidence>
<keyword evidence="2" id="KW-1185">Reference proteome</keyword>
<dbReference type="EMBL" id="CAUWAG010000020">
    <property type="protein sequence ID" value="CAJ2512732.1"/>
    <property type="molecule type" value="Genomic_DNA"/>
</dbReference>
<comment type="caution">
    <text evidence="1">The sequence shown here is derived from an EMBL/GenBank/DDBJ whole genome shotgun (WGS) entry which is preliminary data.</text>
</comment>
<accession>A0AAI8VX74</accession>
<name>A0AAI8VX74_9PEZI</name>
<gene>
    <name evidence="1" type="ORF">KHLLAP_LOCUS13200</name>
</gene>